<evidence type="ECO:0000313" key="3">
    <source>
        <dbReference type="Proteomes" id="UP000236340"/>
    </source>
</evidence>
<dbReference type="Proteomes" id="UP000236340">
    <property type="component" value="Unassembled WGS sequence"/>
</dbReference>
<feature type="chain" id="PRO_5014476970" description="Copper chaperone NosL" evidence="1">
    <location>
        <begin position="36"/>
        <end position="178"/>
    </location>
</feature>
<dbReference type="Gene3D" id="3.30.70.2050">
    <property type="match status" value="1"/>
</dbReference>
<dbReference type="SUPFAM" id="SSF160387">
    <property type="entry name" value="NosL/MerB-like"/>
    <property type="match status" value="1"/>
</dbReference>
<sequence length="178" mass="19455">MVPCSISNKRRWLMPLVVACLMGTTSGCSSRPAAAGGNSASPAAITADETCPVCGMAPANYPAWQSLVLFVDGEHRSFECPRDMLLFINNMSEYDPGHDRKDIRSIFVKDFATGAWIDARKAHFVAGSVEKGPMGEDFIPFALLETSRQFIRSKSGQVLVLRQINNDVLDTFIPAGQR</sequence>
<name>A0A2K2HF05_9BACT</name>
<feature type="signal peptide" evidence="1">
    <location>
        <begin position="1"/>
        <end position="35"/>
    </location>
</feature>
<dbReference type="EMBL" id="PPFX01000001">
    <property type="protein sequence ID" value="PNU21833.1"/>
    <property type="molecule type" value="Genomic_DNA"/>
</dbReference>
<dbReference type="PANTHER" id="PTHR41247">
    <property type="entry name" value="HTH-TYPE TRANSCRIPTIONAL REPRESSOR YCNK"/>
    <property type="match status" value="1"/>
</dbReference>
<proteinExistence type="predicted"/>
<evidence type="ECO:0008006" key="4">
    <source>
        <dbReference type="Google" id="ProtNLM"/>
    </source>
</evidence>
<keyword evidence="1" id="KW-0732">Signal</keyword>
<evidence type="ECO:0000313" key="2">
    <source>
        <dbReference type="EMBL" id="PNU21833.1"/>
    </source>
</evidence>
<dbReference type="PANTHER" id="PTHR41247:SF1">
    <property type="entry name" value="HTH-TYPE TRANSCRIPTIONAL REPRESSOR YCNK"/>
    <property type="match status" value="1"/>
</dbReference>
<evidence type="ECO:0000256" key="1">
    <source>
        <dbReference type="SAM" id="SignalP"/>
    </source>
</evidence>
<dbReference type="Pfam" id="PF05573">
    <property type="entry name" value="NosL"/>
    <property type="match status" value="1"/>
</dbReference>
<accession>A0A2K2HF05</accession>
<gene>
    <name evidence="2" type="ORF">C2E25_00985</name>
</gene>
<comment type="caution">
    <text evidence="2">The sequence shown here is derived from an EMBL/GenBank/DDBJ whole genome shotgun (WGS) entry which is preliminary data.</text>
</comment>
<dbReference type="AlphaFoldDB" id="A0A2K2HF05"/>
<protein>
    <recommendedName>
        <fullName evidence="4">Copper chaperone NosL</fullName>
    </recommendedName>
</protein>
<organism evidence="2 3">
    <name type="scientific">Geothermobacter hydrogeniphilus</name>
    <dbReference type="NCBI Taxonomy" id="1969733"/>
    <lineage>
        <taxon>Bacteria</taxon>
        <taxon>Pseudomonadati</taxon>
        <taxon>Thermodesulfobacteriota</taxon>
        <taxon>Desulfuromonadia</taxon>
        <taxon>Desulfuromonadales</taxon>
        <taxon>Geothermobacteraceae</taxon>
        <taxon>Geothermobacter</taxon>
    </lineage>
</organism>
<dbReference type="InterPro" id="IPR008719">
    <property type="entry name" value="N2O_reductase_NosL"/>
</dbReference>
<reference evidence="2 3" key="1">
    <citation type="journal article" date="2018" name="Genome Announc.">
        <title>Genome Sequence of Geothermobacter sp. HR-1 Iron Reducer from the Loihi Seamount.</title>
        <authorList>
            <person name="Smith H."/>
            <person name="Abuyen K."/>
            <person name="Tremblay J."/>
            <person name="Savalia P."/>
            <person name="Perez-Rodriguez I."/>
            <person name="Emerson D."/>
            <person name="Tully B."/>
            <person name="Amend J."/>
        </authorList>
    </citation>
    <scope>NUCLEOTIDE SEQUENCE [LARGE SCALE GENOMIC DNA]</scope>
    <source>
        <strain evidence="2 3">HR-1</strain>
    </source>
</reference>